<evidence type="ECO:0000313" key="2">
    <source>
        <dbReference type="Proteomes" id="UP001420932"/>
    </source>
</evidence>
<sequence length="85" mass="10282">MLESFVDQYMPARKISTYRKQITIMKMKDDENFNESWDRFQRLTSSCPQQGYTQRGLLEYFYEVLNHFEQRVLYTLFGGSLFDVT</sequence>
<keyword evidence="2" id="KW-1185">Reference proteome</keyword>
<accession>A0AAP0EM59</accession>
<organism evidence="1 2">
    <name type="scientific">Stephania yunnanensis</name>
    <dbReference type="NCBI Taxonomy" id="152371"/>
    <lineage>
        <taxon>Eukaryota</taxon>
        <taxon>Viridiplantae</taxon>
        <taxon>Streptophyta</taxon>
        <taxon>Embryophyta</taxon>
        <taxon>Tracheophyta</taxon>
        <taxon>Spermatophyta</taxon>
        <taxon>Magnoliopsida</taxon>
        <taxon>Ranunculales</taxon>
        <taxon>Menispermaceae</taxon>
        <taxon>Menispermoideae</taxon>
        <taxon>Cissampelideae</taxon>
        <taxon>Stephania</taxon>
    </lineage>
</organism>
<dbReference type="Proteomes" id="UP001420932">
    <property type="component" value="Unassembled WGS sequence"/>
</dbReference>
<protein>
    <recommendedName>
        <fullName evidence="3">Retrotransposon gag domain-containing protein</fullName>
    </recommendedName>
</protein>
<comment type="caution">
    <text evidence="1">The sequence shown here is derived from an EMBL/GenBank/DDBJ whole genome shotgun (WGS) entry which is preliminary data.</text>
</comment>
<evidence type="ECO:0000313" key="1">
    <source>
        <dbReference type="EMBL" id="KAK9093108.1"/>
    </source>
</evidence>
<evidence type="ECO:0008006" key="3">
    <source>
        <dbReference type="Google" id="ProtNLM"/>
    </source>
</evidence>
<name>A0AAP0EM59_9MAGN</name>
<proteinExistence type="predicted"/>
<gene>
    <name evidence="1" type="ORF">Syun_028019</name>
</gene>
<dbReference type="EMBL" id="JBBNAF010000012">
    <property type="protein sequence ID" value="KAK9093108.1"/>
    <property type="molecule type" value="Genomic_DNA"/>
</dbReference>
<dbReference type="AlphaFoldDB" id="A0AAP0EM59"/>
<reference evidence="1 2" key="1">
    <citation type="submission" date="2024-01" db="EMBL/GenBank/DDBJ databases">
        <title>Genome assemblies of Stephania.</title>
        <authorList>
            <person name="Yang L."/>
        </authorList>
    </citation>
    <scope>NUCLEOTIDE SEQUENCE [LARGE SCALE GENOMIC DNA]</scope>
    <source>
        <strain evidence="1">YNDBR</strain>
        <tissue evidence="1">Leaf</tissue>
    </source>
</reference>